<dbReference type="EMBL" id="QZKI01000111">
    <property type="protein sequence ID" value="RJP66769.1"/>
    <property type="molecule type" value="Genomic_DNA"/>
</dbReference>
<dbReference type="PANTHER" id="PTHR33171">
    <property type="entry name" value="LAR_N DOMAIN-CONTAINING PROTEIN"/>
    <property type="match status" value="1"/>
</dbReference>
<dbReference type="GO" id="GO:0050043">
    <property type="term" value="F:lactate racemase activity"/>
    <property type="evidence" value="ECO:0007669"/>
    <property type="project" value="InterPro"/>
</dbReference>
<feature type="domain" description="LarA-like N-terminal" evidence="1">
    <location>
        <begin position="10"/>
        <end position="208"/>
    </location>
</feature>
<dbReference type="Proteomes" id="UP000285961">
    <property type="component" value="Unassembled WGS sequence"/>
</dbReference>
<dbReference type="NCBIfam" id="NF033504">
    <property type="entry name" value="Ni_dep_LarA"/>
    <property type="match status" value="1"/>
</dbReference>
<evidence type="ECO:0000313" key="3">
    <source>
        <dbReference type="EMBL" id="RJP66769.1"/>
    </source>
</evidence>
<accession>A0A419ESX9</accession>
<dbReference type="InterPro" id="IPR018657">
    <property type="entry name" value="LarA-like_N"/>
</dbReference>
<evidence type="ECO:0000259" key="1">
    <source>
        <dbReference type="Pfam" id="PF09861"/>
    </source>
</evidence>
<evidence type="ECO:0000259" key="2">
    <source>
        <dbReference type="Pfam" id="PF21113"/>
    </source>
</evidence>
<organism evidence="3 4">
    <name type="scientific">Candidatus Abyssobacteria bacterium SURF_17</name>
    <dbReference type="NCBI Taxonomy" id="2093361"/>
    <lineage>
        <taxon>Bacteria</taxon>
        <taxon>Pseudomonadati</taxon>
        <taxon>Candidatus Hydrogenedentota</taxon>
        <taxon>Candidatus Abyssobacteria</taxon>
    </lineage>
</organism>
<dbReference type="AlphaFoldDB" id="A0A419ESX9"/>
<proteinExistence type="predicted"/>
<dbReference type="Gene3D" id="3.40.50.11440">
    <property type="match status" value="1"/>
</dbReference>
<comment type="caution">
    <text evidence="3">The sequence shown here is derived from an EMBL/GenBank/DDBJ whole genome shotgun (WGS) entry which is preliminary data.</text>
</comment>
<dbReference type="InterPro" id="IPR048520">
    <property type="entry name" value="LarA_C"/>
</dbReference>
<protein>
    <submittedName>
        <fullName evidence="3">Nickel-dependent lactate racemase</fullName>
    </submittedName>
</protein>
<dbReference type="InterPro" id="IPR043166">
    <property type="entry name" value="LarA-like_C"/>
</dbReference>
<dbReference type="PANTHER" id="PTHR33171:SF17">
    <property type="entry name" value="LARA-LIKE N-TERMINAL DOMAIN-CONTAINING PROTEIN"/>
    <property type="match status" value="1"/>
</dbReference>
<dbReference type="InterPro" id="IPR048068">
    <property type="entry name" value="LarA-like"/>
</dbReference>
<dbReference type="Gene3D" id="3.90.226.30">
    <property type="match status" value="1"/>
</dbReference>
<sequence length="450" mass="48973">MNSQRLALKYGRKAIQARLTRGHKPKTLLPPPREAGDNGPAIIRNALANPIESPRLSDIVTAGDKVVVVASDCTRMTASDVFLPLLVDDLNRAGIPDRDIAIVIALGIHRSQTEEEHRSLLGDALYTRIRPVDHDARDSGNLVFYGTTSRGTEVAVNRIVAEADKVVLTGAVSPHYFAGFGGGRKSVMPGVCSLKANLQSHLLVFNPSPQRGRNPAVRVARLAGNPVHEDMLEAARMVSPHFMLNTIVGTDKNILAAFAGNPIAAHEAACKHYLENFAVAVTVRADLTIVSCGGYPKDVNFIQAHKAIHTAYSVTKPGGWMIVLAACSDGFGYPGFLEWFQFDTAAEFEESLRANYEIYGQTAYATFEKATSVNIVLVSELEPAHVQQMNMRTAATFEEAYHLATKNLPVDFETYVIPDGASTLFLTTDEYTASFESITGERESEAREIS</sequence>
<name>A0A419ESX9_9BACT</name>
<reference evidence="3 4" key="1">
    <citation type="journal article" date="2017" name="ISME J.">
        <title>Energy and carbon metabolisms in a deep terrestrial subsurface fluid microbial community.</title>
        <authorList>
            <person name="Momper L."/>
            <person name="Jungbluth S.P."/>
            <person name="Lee M.D."/>
            <person name="Amend J.P."/>
        </authorList>
    </citation>
    <scope>NUCLEOTIDE SEQUENCE [LARGE SCALE GENOMIC DNA]</scope>
    <source>
        <strain evidence="3">SURF_17</strain>
    </source>
</reference>
<dbReference type="Pfam" id="PF09861">
    <property type="entry name" value="Lar_N"/>
    <property type="match status" value="1"/>
</dbReference>
<dbReference type="InterPro" id="IPR047926">
    <property type="entry name" value="Ni_dep_LarA"/>
</dbReference>
<feature type="domain" description="Lactate racemase C-terminal" evidence="2">
    <location>
        <begin position="283"/>
        <end position="423"/>
    </location>
</feature>
<evidence type="ECO:0000313" key="4">
    <source>
        <dbReference type="Proteomes" id="UP000285961"/>
    </source>
</evidence>
<dbReference type="Pfam" id="PF21113">
    <property type="entry name" value="LarA_C"/>
    <property type="match status" value="1"/>
</dbReference>
<gene>
    <name evidence="3" type="primary">larA</name>
    <name evidence="3" type="ORF">C4532_15580</name>
</gene>